<dbReference type="Gene3D" id="1.10.4160.10">
    <property type="entry name" value="Hydantoin permease"/>
    <property type="match status" value="1"/>
</dbReference>
<keyword evidence="5 8" id="KW-1133">Transmembrane helix</keyword>
<feature type="transmembrane region" description="Helical" evidence="8">
    <location>
        <begin position="24"/>
        <end position="44"/>
    </location>
</feature>
<proteinExistence type="inferred from homology"/>
<protein>
    <submittedName>
        <fullName evidence="9">Cytosine permease</fullName>
    </submittedName>
</protein>
<comment type="similarity">
    <text evidence="2 7">Belongs to the purine-cytosine permease (2.A.39) family.</text>
</comment>
<comment type="caution">
    <text evidence="9">The sequence shown here is derived from an EMBL/GenBank/DDBJ whole genome shotgun (WGS) entry which is preliminary data.</text>
</comment>
<keyword evidence="6 7" id="KW-0472">Membrane</keyword>
<name>A0ABT0W6M0_9BACI</name>
<feature type="transmembrane region" description="Helical" evidence="8">
    <location>
        <begin position="50"/>
        <end position="69"/>
    </location>
</feature>
<feature type="transmembrane region" description="Helical" evidence="8">
    <location>
        <begin position="272"/>
        <end position="296"/>
    </location>
</feature>
<feature type="transmembrane region" description="Helical" evidence="8">
    <location>
        <begin position="317"/>
        <end position="336"/>
    </location>
</feature>
<dbReference type="InterPro" id="IPR026030">
    <property type="entry name" value="Pur-cyt_permease_Fcy2/21/22"/>
</dbReference>
<keyword evidence="3 7" id="KW-0813">Transport</keyword>
<evidence type="ECO:0000256" key="7">
    <source>
        <dbReference type="PIRNR" id="PIRNR002744"/>
    </source>
</evidence>
<feature type="transmembrane region" description="Helical" evidence="8">
    <location>
        <begin position="387"/>
        <end position="405"/>
    </location>
</feature>
<dbReference type="PANTHER" id="PTHR31806">
    <property type="entry name" value="PURINE-CYTOSINE PERMEASE FCY2-RELATED"/>
    <property type="match status" value="1"/>
</dbReference>
<feature type="transmembrane region" description="Helical" evidence="8">
    <location>
        <begin position="190"/>
        <end position="210"/>
    </location>
</feature>
<evidence type="ECO:0000256" key="2">
    <source>
        <dbReference type="ARBA" id="ARBA00008974"/>
    </source>
</evidence>
<organism evidence="9 10">
    <name type="scientific">Neobacillus pocheonensis</name>
    <dbReference type="NCBI Taxonomy" id="363869"/>
    <lineage>
        <taxon>Bacteria</taxon>
        <taxon>Bacillati</taxon>
        <taxon>Bacillota</taxon>
        <taxon>Bacilli</taxon>
        <taxon>Bacillales</taxon>
        <taxon>Bacillaceae</taxon>
        <taxon>Neobacillus</taxon>
    </lineage>
</organism>
<keyword evidence="4 8" id="KW-0812">Transmembrane</keyword>
<dbReference type="CDD" id="cd11484">
    <property type="entry name" value="SLC-NCS1sbd_CobB-like"/>
    <property type="match status" value="1"/>
</dbReference>
<dbReference type="Pfam" id="PF02133">
    <property type="entry name" value="Transp_cyt_pur"/>
    <property type="match status" value="1"/>
</dbReference>
<feature type="transmembrane region" description="Helical" evidence="8">
    <location>
        <begin position="348"/>
        <end position="367"/>
    </location>
</feature>
<evidence type="ECO:0000313" key="10">
    <source>
        <dbReference type="Proteomes" id="UP001523262"/>
    </source>
</evidence>
<gene>
    <name evidence="9" type="ORF">NDK43_04165</name>
</gene>
<sequence length="466" mass="51159">MKVEQHSIDYIPDSERHGKARDLFNIWFSGNMQLTPVITGAVAISLGLNVFWALTAVILGNLIGGLFMATHSARPKLGIPQMIQSRAQFGVIGAILPLILVMVMYIGSVYYSGLLGAQAIHSAFPAIPVWLGMVVLNGVTLIVTTYGYDLIHKIEKYFAIIFAIVFIVITIQAFRLPLPAHSWSVTGFKVGPFLMALSVCTTWLLTYAPYVADYSRYLPRNTSPRATFGWTYAGGVLGTGWTMALGVILLASSPKFGSDPSGFLANMVGHSLAPIIYIVIVLGILGVNVLNLYCAFMATVTSIEPFTKIKVTPSKRFGILAICTIIATWLGIVGQGNLVTIMNDFMLLLQYIMVPWSAINLVDYYVLRRGNYSIKDIFDVNGKYGKFNWTCIGSYLISIVAQIPFMNVEGIYEGPISKVIGHADISWTVALILPAVMYYYGMKAKLTATGELQEIERIHAAKIVNH</sequence>
<dbReference type="InterPro" id="IPR001248">
    <property type="entry name" value="Pur-cyt_permease"/>
</dbReference>
<evidence type="ECO:0000256" key="1">
    <source>
        <dbReference type="ARBA" id="ARBA00004141"/>
    </source>
</evidence>
<comment type="subcellular location">
    <subcellularLocation>
        <location evidence="1">Membrane</location>
        <topology evidence="1">Multi-pass membrane protein</topology>
    </subcellularLocation>
</comment>
<feature type="transmembrane region" description="Helical" evidence="8">
    <location>
        <begin position="123"/>
        <end position="145"/>
    </location>
</feature>
<reference evidence="9 10" key="1">
    <citation type="submission" date="2022-06" db="EMBL/GenBank/DDBJ databases">
        <authorList>
            <person name="Jeon C.O."/>
        </authorList>
    </citation>
    <scope>NUCLEOTIDE SEQUENCE [LARGE SCALE GENOMIC DNA]</scope>
    <source>
        <strain evidence="9 10">KCTC 13943</strain>
    </source>
</reference>
<feature type="transmembrane region" description="Helical" evidence="8">
    <location>
        <begin position="425"/>
        <end position="441"/>
    </location>
</feature>
<feature type="transmembrane region" description="Helical" evidence="8">
    <location>
        <begin position="89"/>
        <end position="111"/>
    </location>
</feature>
<evidence type="ECO:0000256" key="3">
    <source>
        <dbReference type="ARBA" id="ARBA00022448"/>
    </source>
</evidence>
<evidence type="ECO:0000256" key="4">
    <source>
        <dbReference type="ARBA" id="ARBA00022692"/>
    </source>
</evidence>
<feature type="transmembrane region" description="Helical" evidence="8">
    <location>
        <begin position="230"/>
        <end position="252"/>
    </location>
</feature>
<dbReference type="Proteomes" id="UP001523262">
    <property type="component" value="Unassembled WGS sequence"/>
</dbReference>
<dbReference type="PIRSF" id="PIRSF002744">
    <property type="entry name" value="Pur-cyt_permease"/>
    <property type="match status" value="1"/>
</dbReference>
<keyword evidence="10" id="KW-1185">Reference proteome</keyword>
<evidence type="ECO:0000256" key="6">
    <source>
        <dbReference type="ARBA" id="ARBA00023136"/>
    </source>
</evidence>
<dbReference type="EMBL" id="JAMQCR010000001">
    <property type="protein sequence ID" value="MCM2531740.1"/>
    <property type="molecule type" value="Genomic_DNA"/>
</dbReference>
<feature type="transmembrane region" description="Helical" evidence="8">
    <location>
        <begin position="157"/>
        <end position="178"/>
    </location>
</feature>
<dbReference type="PANTHER" id="PTHR31806:SF1">
    <property type="entry name" value="PURINE-CYTOSINE PERMEASE FCY2-RELATED"/>
    <property type="match status" value="1"/>
</dbReference>
<evidence type="ECO:0000256" key="8">
    <source>
        <dbReference type="SAM" id="Phobius"/>
    </source>
</evidence>
<evidence type="ECO:0000256" key="5">
    <source>
        <dbReference type="ARBA" id="ARBA00022989"/>
    </source>
</evidence>
<evidence type="ECO:0000313" key="9">
    <source>
        <dbReference type="EMBL" id="MCM2531740.1"/>
    </source>
</evidence>
<accession>A0ABT0W6M0</accession>